<name>A0A9D1MSF9_9PROT</name>
<dbReference type="PROSITE" id="PS00137">
    <property type="entry name" value="SUBTILASE_HIS"/>
    <property type="match status" value="1"/>
</dbReference>
<dbReference type="GO" id="GO:0006508">
    <property type="term" value="P:proteolysis"/>
    <property type="evidence" value="ECO:0007669"/>
    <property type="project" value="UniProtKB-KW"/>
</dbReference>
<evidence type="ECO:0000256" key="3">
    <source>
        <dbReference type="ARBA" id="ARBA00022825"/>
    </source>
</evidence>
<dbReference type="Gene3D" id="3.40.50.200">
    <property type="entry name" value="Peptidase S8/S53 domain"/>
    <property type="match status" value="1"/>
</dbReference>
<dbReference type="AlphaFoldDB" id="A0A9D1MSF9"/>
<evidence type="ECO:0000259" key="5">
    <source>
        <dbReference type="Pfam" id="PF00082"/>
    </source>
</evidence>
<protein>
    <recommendedName>
        <fullName evidence="5">Peptidase S8/S53 domain-containing protein</fullName>
    </recommendedName>
</protein>
<feature type="active site" description="Charge relay system" evidence="4">
    <location>
        <position position="163"/>
    </location>
</feature>
<dbReference type="InterPro" id="IPR015500">
    <property type="entry name" value="Peptidase_S8_subtilisin-rel"/>
</dbReference>
<dbReference type="Proteomes" id="UP000824142">
    <property type="component" value="Unassembled WGS sequence"/>
</dbReference>
<reference evidence="6" key="2">
    <citation type="journal article" date="2021" name="PeerJ">
        <title>Extensive microbial diversity within the chicken gut microbiome revealed by metagenomics and culture.</title>
        <authorList>
            <person name="Gilroy R."/>
            <person name="Ravi A."/>
            <person name="Getino M."/>
            <person name="Pursley I."/>
            <person name="Horton D.L."/>
            <person name="Alikhan N.F."/>
            <person name="Baker D."/>
            <person name="Gharbi K."/>
            <person name="Hall N."/>
            <person name="Watson M."/>
            <person name="Adriaenssens E.M."/>
            <person name="Foster-Nyarko E."/>
            <person name="Jarju S."/>
            <person name="Secka A."/>
            <person name="Antonio M."/>
            <person name="Oren A."/>
            <person name="Chaudhuri R.R."/>
            <person name="La Ragione R."/>
            <person name="Hildebrand F."/>
            <person name="Pallen M.J."/>
        </authorList>
    </citation>
    <scope>NUCLEOTIDE SEQUENCE</scope>
    <source>
        <strain evidence="6">CHK136-897</strain>
    </source>
</reference>
<gene>
    <name evidence="6" type="ORF">IAC63_04320</name>
</gene>
<evidence type="ECO:0000313" key="6">
    <source>
        <dbReference type="EMBL" id="HIU65833.1"/>
    </source>
</evidence>
<dbReference type="PROSITE" id="PS51892">
    <property type="entry name" value="SUBTILASE"/>
    <property type="match status" value="1"/>
</dbReference>
<keyword evidence="3 4" id="KW-0720">Serine protease</keyword>
<dbReference type="EMBL" id="DVNO01000036">
    <property type="protein sequence ID" value="HIU65833.1"/>
    <property type="molecule type" value="Genomic_DNA"/>
</dbReference>
<dbReference type="InterPro" id="IPR022398">
    <property type="entry name" value="Peptidase_S8_His-AS"/>
</dbReference>
<feature type="active site" description="Charge relay system" evidence="4">
    <location>
        <position position="304"/>
    </location>
</feature>
<dbReference type="InterPro" id="IPR000209">
    <property type="entry name" value="Peptidase_S8/S53_dom"/>
</dbReference>
<evidence type="ECO:0000313" key="7">
    <source>
        <dbReference type="Proteomes" id="UP000824142"/>
    </source>
</evidence>
<organism evidence="6 7">
    <name type="scientific">Candidatus Enterousia avicola</name>
    <dbReference type="NCBI Taxonomy" id="2840787"/>
    <lineage>
        <taxon>Bacteria</taxon>
        <taxon>Pseudomonadati</taxon>
        <taxon>Pseudomonadota</taxon>
        <taxon>Alphaproteobacteria</taxon>
        <taxon>Candidatus Enterousia</taxon>
    </lineage>
</organism>
<comment type="caution">
    <text evidence="6">The sequence shown here is derived from an EMBL/GenBank/DDBJ whole genome shotgun (WGS) entry which is preliminary data.</text>
</comment>
<reference evidence="6" key="1">
    <citation type="submission" date="2020-10" db="EMBL/GenBank/DDBJ databases">
        <authorList>
            <person name="Gilroy R."/>
        </authorList>
    </citation>
    <scope>NUCLEOTIDE SEQUENCE</scope>
    <source>
        <strain evidence="6">CHK136-897</strain>
    </source>
</reference>
<proteinExistence type="inferred from homology"/>
<feature type="active site" description="Charge relay system" evidence="4">
    <location>
        <position position="132"/>
    </location>
</feature>
<comment type="similarity">
    <text evidence="4">Belongs to the peptidase S8 family.</text>
</comment>
<feature type="domain" description="Peptidase S8/S53" evidence="5">
    <location>
        <begin position="123"/>
        <end position="240"/>
    </location>
</feature>
<accession>A0A9D1MSF9</accession>
<keyword evidence="1 4" id="KW-0645">Protease</keyword>
<evidence type="ECO:0000256" key="2">
    <source>
        <dbReference type="ARBA" id="ARBA00022801"/>
    </source>
</evidence>
<sequence length="381" mass="42808">MNKIKQFLYAIGILTNVPHKKINSIDELLQLPFESTPNQKRVHHVDLSEIDLSKEKDMFTGPLPKYYVSPEEAKKLKIVTNWTTDVIWPTADKLPPDFNPVKELETAKTPTDTINLHKSGKTGKGISIAIIDQRLNREHPEYASNIKHYSVFGPWDKNGIDYHGSLVSGCAVGHTTGTAPDANLYYFAAPMIVDGELDRKYINEAIRQLLEINKTLPENKKIRFLSCSWGGTKDNGVDETKVLFDECEKSGIMVIGGAYKATSEYIPYDKKYKNKTNLIGIPTNGKTTPFWQGGYYYTRQGGTSSTFPYIAGILACATQGNELFFTRKNWPDELRNIIKQTATNSPEHGLAINPDGIAETVTQITKEMEKQIIINKSKQNE</sequence>
<dbReference type="InterPro" id="IPR036852">
    <property type="entry name" value="Peptidase_S8/S53_dom_sf"/>
</dbReference>
<keyword evidence="2 4" id="KW-0378">Hydrolase</keyword>
<dbReference type="SUPFAM" id="SSF52743">
    <property type="entry name" value="Subtilisin-like"/>
    <property type="match status" value="1"/>
</dbReference>
<dbReference type="Pfam" id="PF00082">
    <property type="entry name" value="Peptidase_S8"/>
    <property type="match status" value="1"/>
</dbReference>
<dbReference type="PRINTS" id="PR00723">
    <property type="entry name" value="SUBTILISIN"/>
</dbReference>
<evidence type="ECO:0000256" key="4">
    <source>
        <dbReference type="PROSITE-ProRule" id="PRU01240"/>
    </source>
</evidence>
<dbReference type="GO" id="GO:0004252">
    <property type="term" value="F:serine-type endopeptidase activity"/>
    <property type="evidence" value="ECO:0007669"/>
    <property type="project" value="UniProtKB-UniRule"/>
</dbReference>
<evidence type="ECO:0000256" key="1">
    <source>
        <dbReference type="ARBA" id="ARBA00022670"/>
    </source>
</evidence>